<evidence type="ECO:0000259" key="5">
    <source>
        <dbReference type="Pfam" id="PF04355"/>
    </source>
</evidence>
<dbReference type="GO" id="GO:0043165">
    <property type="term" value="P:Gram-negative-bacterium-type cell outer membrane assembly"/>
    <property type="evidence" value="ECO:0007669"/>
    <property type="project" value="UniProtKB-UniRule"/>
</dbReference>
<dbReference type="AlphaFoldDB" id="A0YHQ3"/>
<dbReference type="eggNOG" id="COG2913">
    <property type="taxonomic scope" value="Bacteria"/>
</dbReference>
<evidence type="ECO:0000313" key="7">
    <source>
        <dbReference type="Proteomes" id="UP000004931"/>
    </source>
</evidence>
<dbReference type="Pfam" id="PF04355">
    <property type="entry name" value="BamE"/>
    <property type="match status" value="1"/>
</dbReference>
<dbReference type="GO" id="GO:0051205">
    <property type="term" value="P:protein insertion into membrane"/>
    <property type="evidence" value="ECO:0007669"/>
    <property type="project" value="UniProtKB-UniRule"/>
</dbReference>
<reference evidence="6 7" key="1">
    <citation type="journal article" date="2010" name="J. Bacteriol.">
        <title>Genome sequence of the oligotrophic marine Gammaproteobacterium HTCC2143, isolated from the Oregon Coast.</title>
        <authorList>
            <person name="Oh H.M."/>
            <person name="Kang I."/>
            <person name="Ferriera S."/>
            <person name="Giovannoni S.J."/>
            <person name="Cho J.C."/>
        </authorList>
    </citation>
    <scope>NUCLEOTIDE SEQUENCE [LARGE SCALE GENOMIC DNA]</scope>
    <source>
        <strain evidence="6 7">HTCC2143</strain>
    </source>
</reference>
<dbReference type="HAMAP" id="MF_00925">
    <property type="entry name" value="OM_assembly_BamE"/>
    <property type="match status" value="1"/>
</dbReference>
<gene>
    <name evidence="4" type="primary">bamE</name>
    <name evidence="6" type="ORF">GP2143_11604</name>
</gene>
<keyword evidence="1 4" id="KW-0732">Signal</keyword>
<comment type="caution">
    <text evidence="6">The sequence shown here is derived from an EMBL/GenBank/DDBJ whole genome shotgun (WGS) entry which is preliminary data.</text>
</comment>
<evidence type="ECO:0000256" key="4">
    <source>
        <dbReference type="HAMAP-Rule" id="MF_00925"/>
    </source>
</evidence>
<dbReference type="GO" id="GO:1990063">
    <property type="term" value="C:Bam protein complex"/>
    <property type="evidence" value="ECO:0007669"/>
    <property type="project" value="TreeGrafter"/>
</dbReference>
<feature type="domain" description="Outer membrane protein assembly factor BamE" evidence="5">
    <location>
        <begin position="36"/>
        <end position="102"/>
    </location>
</feature>
<dbReference type="EMBL" id="AAVT01000021">
    <property type="protein sequence ID" value="EAW29629.1"/>
    <property type="molecule type" value="Genomic_DNA"/>
</dbReference>
<evidence type="ECO:0000256" key="1">
    <source>
        <dbReference type="ARBA" id="ARBA00022729"/>
    </source>
</evidence>
<organism evidence="6 7">
    <name type="scientific">marine gamma proteobacterium HTCC2143</name>
    <dbReference type="NCBI Taxonomy" id="247633"/>
    <lineage>
        <taxon>Bacteria</taxon>
        <taxon>Pseudomonadati</taxon>
        <taxon>Pseudomonadota</taxon>
        <taxon>Gammaproteobacteria</taxon>
        <taxon>Cellvibrionales</taxon>
        <taxon>Spongiibacteraceae</taxon>
        <taxon>BD1-7 clade</taxon>
    </lineage>
</organism>
<dbReference type="PROSITE" id="PS51257">
    <property type="entry name" value="PROKAR_LIPOPROTEIN"/>
    <property type="match status" value="1"/>
</dbReference>
<keyword evidence="4" id="KW-0564">Palmitate</keyword>
<dbReference type="InterPro" id="IPR007450">
    <property type="entry name" value="BamE_dom"/>
</dbReference>
<sequence length="128" mass="14654">MPKYIQIFVTVLVSILIVGCSTLEFPGAYKINIEQGNVITQDMVDQLKPGMSMEQVEYVMGTPLIKDSFNGDRWDYVYNIKRGDQPRKQHRISIFFEYESLKYFTGDFIPSNVSNQADSDAVVPEQES</sequence>
<protein>
    <recommendedName>
        <fullName evidence="4">Outer membrane protein assembly factor BamE</fullName>
    </recommendedName>
</protein>
<comment type="function">
    <text evidence="4">Part of the outer membrane protein assembly complex, which is involved in assembly and insertion of beta-barrel proteins into the outer membrane.</text>
</comment>
<comment type="subcellular location">
    <subcellularLocation>
        <location evidence="4">Cell outer membrane</location>
        <topology evidence="4">Lipid-anchor</topology>
    </subcellularLocation>
</comment>
<keyword evidence="3 4" id="KW-0998">Cell outer membrane</keyword>
<name>A0YHQ3_9GAMM</name>
<dbReference type="PANTHER" id="PTHR37482">
    <property type="entry name" value="OUTER MEMBRANE PROTEIN ASSEMBLY FACTOR BAME"/>
    <property type="match status" value="1"/>
</dbReference>
<dbReference type="GO" id="GO:0030674">
    <property type="term" value="F:protein-macromolecule adaptor activity"/>
    <property type="evidence" value="ECO:0007669"/>
    <property type="project" value="TreeGrafter"/>
</dbReference>
<evidence type="ECO:0000256" key="2">
    <source>
        <dbReference type="ARBA" id="ARBA00023136"/>
    </source>
</evidence>
<dbReference type="InterPro" id="IPR026592">
    <property type="entry name" value="BamE"/>
</dbReference>
<accession>A0YHQ3</accession>
<dbReference type="OrthoDB" id="9808250at2"/>
<dbReference type="Proteomes" id="UP000004931">
    <property type="component" value="Unassembled WGS sequence"/>
</dbReference>
<keyword evidence="2 4" id="KW-0472">Membrane</keyword>
<keyword evidence="7" id="KW-1185">Reference proteome</keyword>
<dbReference type="PANTHER" id="PTHR37482:SF1">
    <property type="entry name" value="OUTER MEMBRANE PROTEIN ASSEMBLY FACTOR BAME"/>
    <property type="match status" value="1"/>
</dbReference>
<comment type="subunit">
    <text evidence="4">Part of the Bam complex.</text>
</comment>
<comment type="similarity">
    <text evidence="4">Belongs to the BamE family.</text>
</comment>
<dbReference type="InterPro" id="IPR037873">
    <property type="entry name" value="BamE-like"/>
</dbReference>
<evidence type="ECO:0000313" key="6">
    <source>
        <dbReference type="EMBL" id="EAW29629.1"/>
    </source>
</evidence>
<dbReference type="Gene3D" id="3.30.1450.10">
    <property type="match status" value="1"/>
</dbReference>
<evidence type="ECO:0000256" key="3">
    <source>
        <dbReference type="ARBA" id="ARBA00023237"/>
    </source>
</evidence>
<proteinExistence type="inferred from homology"/>
<keyword evidence="4 6" id="KW-0449">Lipoprotein</keyword>
<dbReference type="STRING" id="247633.GP2143_11604"/>